<proteinExistence type="predicted"/>
<evidence type="ECO:0000313" key="2">
    <source>
        <dbReference type="EMBL" id="TDB58990.1"/>
    </source>
</evidence>
<keyword evidence="3" id="KW-1185">Reference proteome</keyword>
<dbReference type="RefSeq" id="WP_132680171.1">
    <property type="nucleotide sequence ID" value="NZ_RRZK01000029.1"/>
</dbReference>
<name>A0A4R4JTH4_PSEVA</name>
<organism evidence="1 3">
    <name type="scientific">Pseudomonas vancouverensis</name>
    <dbReference type="NCBI Taxonomy" id="95300"/>
    <lineage>
        <taxon>Bacteria</taxon>
        <taxon>Pseudomonadati</taxon>
        <taxon>Pseudomonadota</taxon>
        <taxon>Gammaproteobacteria</taxon>
        <taxon>Pseudomonadales</taxon>
        <taxon>Pseudomonadaceae</taxon>
        <taxon>Pseudomonas</taxon>
    </lineage>
</organism>
<evidence type="ECO:0000313" key="1">
    <source>
        <dbReference type="EMBL" id="TDB57967.1"/>
    </source>
</evidence>
<comment type="caution">
    <text evidence="1">The sequence shown here is derived from an EMBL/GenBank/DDBJ whole genome shotgun (WGS) entry which is preliminary data.</text>
</comment>
<dbReference type="InterPro" id="IPR008727">
    <property type="entry name" value="PAAR_motif"/>
</dbReference>
<dbReference type="AlphaFoldDB" id="A0A4R4JTH4"/>
<feature type="non-terminal residue" evidence="1">
    <location>
        <position position="42"/>
    </location>
</feature>
<protein>
    <submittedName>
        <fullName evidence="1">PAAR domain-containing protein</fullName>
    </submittedName>
</protein>
<reference evidence="1" key="2">
    <citation type="journal article" date="2019" name="J. ISSAAS">
        <title>Bacterially produced spermidine induces plant systemic susceptibility to pathogens.</title>
        <authorList>
            <person name="Melnyk R.A."/>
            <person name="Beskrovnaya P.A."/>
            <person name="Liu Z."/>
            <person name="Song Y."/>
            <person name="Haney C.H."/>
        </authorList>
    </citation>
    <scope>NUCLEOTIDE SEQUENCE</scope>
    <source>
        <strain evidence="1">Dha-51</strain>
    </source>
</reference>
<dbReference type="EMBL" id="RRZK01000029">
    <property type="protein sequence ID" value="TDB58990.1"/>
    <property type="molecule type" value="Genomic_DNA"/>
</dbReference>
<sequence>MAIGYFIRQGDKTTCGGEVLEADTRITMLGMAHAREGDRVSC</sequence>
<dbReference type="CDD" id="cd14744">
    <property type="entry name" value="PAAR_CT_2"/>
    <property type="match status" value="1"/>
</dbReference>
<reference evidence="3" key="1">
    <citation type="journal article" date="2019" name="bioRxiv">
        <title>Bacterially produced spermidine induces plant systemic susceptibility to pathogens.</title>
        <authorList>
            <person name="Melnyk R.A."/>
            <person name="Beskrovnaya P.A."/>
            <person name="Liu Z."/>
            <person name="Song Y."/>
            <person name="Haney C.H."/>
        </authorList>
    </citation>
    <scope>NUCLEOTIDE SEQUENCE [LARGE SCALE GENOMIC DNA]</scope>
    <source>
        <strain evidence="3">Dha-51</strain>
    </source>
</reference>
<accession>A0A4R4JTH4</accession>
<gene>
    <name evidence="2" type="ORF">EIY72_22080</name>
    <name evidence="1" type="ORF">EIY72_23620</name>
</gene>
<dbReference type="Pfam" id="PF05488">
    <property type="entry name" value="PAAR_motif"/>
    <property type="match status" value="1"/>
</dbReference>
<dbReference type="Proteomes" id="UP000295254">
    <property type="component" value="Unassembled WGS sequence"/>
</dbReference>
<dbReference type="EMBL" id="RRZK01000031">
    <property type="protein sequence ID" value="TDB57967.1"/>
    <property type="molecule type" value="Genomic_DNA"/>
</dbReference>
<evidence type="ECO:0000313" key="3">
    <source>
        <dbReference type="Proteomes" id="UP000295254"/>
    </source>
</evidence>